<keyword evidence="4" id="KW-1185">Reference proteome</keyword>
<dbReference type="Proteomes" id="UP001596137">
    <property type="component" value="Unassembled WGS sequence"/>
</dbReference>
<gene>
    <name evidence="3" type="ORF">ACFP1K_13360</name>
</gene>
<evidence type="ECO:0000259" key="2">
    <source>
        <dbReference type="SMART" id="SM00470"/>
    </source>
</evidence>
<reference evidence="4" key="1">
    <citation type="journal article" date="2019" name="Int. J. Syst. Evol. Microbiol.">
        <title>The Global Catalogue of Microorganisms (GCM) 10K type strain sequencing project: providing services to taxonomists for standard genome sequencing and annotation.</title>
        <authorList>
            <consortium name="The Broad Institute Genomics Platform"/>
            <consortium name="The Broad Institute Genome Sequencing Center for Infectious Disease"/>
            <person name="Wu L."/>
            <person name="Ma J."/>
        </authorList>
    </citation>
    <scope>NUCLEOTIDE SEQUENCE [LARGE SCALE GENOMIC DNA]</scope>
    <source>
        <strain evidence="4">JCM 30346</strain>
    </source>
</reference>
<name>A0ABW1NGN1_9ACTN</name>
<dbReference type="SMART" id="SM00470">
    <property type="entry name" value="ParB"/>
    <property type="match status" value="1"/>
</dbReference>
<dbReference type="Gene3D" id="3.90.1530.10">
    <property type="entry name" value="Conserved hypothetical protein from pyrococcus furiosus pfu- 392566-001, ParB domain"/>
    <property type="match status" value="1"/>
</dbReference>
<dbReference type="InterPro" id="IPR003115">
    <property type="entry name" value="ParB_N"/>
</dbReference>
<comment type="caution">
    <text evidence="3">The sequence shown here is derived from an EMBL/GenBank/DDBJ whole genome shotgun (WGS) entry which is preliminary data.</text>
</comment>
<organism evidence="3 4">
    <name type="scientific">Sphaerisporangium aureirubrum</name>
    <dbReference type="NCBI Taxonomy" id="1544736"/>
    <lineage>
        <taxon>Bacteria</taxon>
        <taxon>Bacillati</taxon>
        <taxon>Actinomycetota</taxon>
        <taxon>Actinomycetes</taxon>
        <taxon>Streptosporangiales</taxon>
        <taxon>Streptosporangiaceae</taxon>
        <taxon>Sphaerisporangium</taxon>
    </lineage>
</organism>
<feature type="domain" description="ParB-like N-terminal" evidence="2">
    <location>
        <begin position="10"/>
        <end position="94"/>
    </location>
</feature>
<evidence type="ECO:0000313" key="3">
    <source>
        <dbReference type="EMBL" id="MFC6082146.1"/>
    </source>
</evidence>
<proteinExistence type="predicted"/>
<feature type="region of interest" description="Disordered" evidence="1">
    <location>
        <begin position="197"/>
        <end position="238"/>
    </location>
</feature>
<evidence type="ECO:0000256" key="1">
    <source>
        <dbReference type="SAM" id="MobiDB-lite"/>
    </source>
</evidence>
<dbReference type="InterPro" id="IPR036086">
    <property type="entry name" value="ParB/Sulfiredoxin_sf"/>
</dbReference>
<feature type="compositionally biased region" description="Basic and acidic residues" evidence="1">
    <location>
        <begin position="213"/>
        <end position="222"/>
    </location>
</feature>
<dbReference type="SUPFAM" id="SSF110849">
    <property type="entry name" value="ParB/Sulfiredoxin"/>
    <property type="match status" value="1"/>
</dbReference>
<sequence>MTLHEETEAMPVAIASLSTADSPRIGGEDPEHLRLLVVTESRLPPIVVHRPTMRVIDGRHRVAAARERGRQTIEARFFDGSEDDAFVLAVTLNIGHGLPLTLRERTAAAARIVGTHPHWSDRVIASIAGISARTVAGLRAKVGGPAARGQVRLGRDGRAWPVDGTEGRRVAAEFIERQPELSLRQVAQLAGISPETARDVRNRLSRGVSPIPDRGRRARAETEPQPAPQKRQGEPSDARSLLVQRLQQDPDFRNSAGGRALLRLLLSHTPEANNWERLAEGIPAHRSSTVARLALECSRIWEEFADRIECDREVV</sequence>
<accession>A0ABW1NGN1</accession>
<protein>
    <submittedName>
        <fullName evidence="3">ParB N-terminal domain-containing protein</fullName>
    </submittedName>
</protein>
<evidence type="ECO:0000313" key="4">
    <source>
        <dbReference type="Proteomes" id="UP001596137"/>
    </source>
</evidence>
<dbReference type="RefSeq" id="WP_380751509.1">
    <property type="nucleotide sequence ID" value="NZ_JBHSRF010000014.1"/>
</dbReference>
<dbReference type="EMBL" id="JBHSRF010000014">
    <property type="protein sequence ID" value="MFC6082146.1"/>
    <property type="molecule type" value="Genomic_DNA"/>
</dbReference>